<dbReference type="Pfam" id="PF13855">
    <property type="entry name" value="LRR_8"/>
    <property type="match status" value="1"/>
</dbReference>
<dbReference type="InterPro" id="IPR011009">
    <property type="entry name" value="Kinase-like_dom_sf"/>
</dbReference>
<keyword evidence="6 8" id="KW-1133">Transmembrane helix</keyword>
<dbReference type="FunFam" id="3.80.10.10:FF:000400">
    <property type="entry name" value="Nuclear pore complex protein NUP107"/>
    <property type="match status" value="1"/>
</dbReference>
<dbReference type="InterPro" id="IPR032675">
    <property type="entry name" value="LRR_dom_sf"/>
</dbReference>
<evidence type="ECO:0000256" key="3">
    <source>
        <dbReference type="ARBA" id="ARBA00022692"/>
    </source>
</evidence>
<keyword evidence="12" id="KW-1185">Reference proteome</keyword>
<dbReference type="PANTHER" id="PTHR48007:SF64">
    <property type="entry name" value="POLLEN RECEPTOR-LIKE KINASE 1"/>
    <property type="match status" value="1"/>
</dbReference>
<accession>A0AAV3RA71</accession>
<dbReference type="Gene3D" id="3.30.200.20">
    <property type="entry name" value="Phosphorylase Kinase, domain 1"/>
    <property type="match status" value="1"/>
</dbReference>
<keyword evidence="5" id="KW-0677">Repeat</keyword>
<dbReference type="SUPFAM" id="SSF52058">
    <property type="entry name" value="L domain-like"/>
    <property type="match status" value="1"/>
</dbReference>
<evidence type="ECO:0000256" key="5">
    <source>
        <dbReference type="ARBA" id="ARBA00022737"/>
    </source>
</evidence>
<dbReference type="Pfam" id="PF00560">
    <property type="entry name" value="LRR_1"/>
    <property type="match status" value="2"/>
</dbReference>
<name>A0AAV3RA71_LITER</name>
<keyword evidence="4 9" id="KW-0732">Signal</keyword>
<evidence type="ECO:0000256" key="8">
    <source>
        <dbReference type="SAM" id="Phobius"/>
    </source>
</evidence>
<keyword evidence="7 8" id="KW-0472">Membrane</keyword>
<feature type="domain" description="Protein kinase" evidence="10">
    <location>
        <begin position="332"/>
        <end position="433"/>
    </location>
</feature>
<dbReference type="Pfam" id="PF08263">
    <property type="entry name" value="LRRNT_2"/>
    <property type="match status" value="1"/>
</dbReference>
<dbReference type="InterPro" id="IPR046959">
    <property type="entry name" value="PRK1-6/SRF4-like"/>
</dbReference>
<dbReference type="PROSITE" id="PS50011">
    <property type="entry name" value="PROTEIN_KINASE_DOM"/>
    <property type="match status" value="1"/>
</dbReference>
<feature type="transmembrane region" description="Helical" evidence="8">
    <location>
        <begin position="249"/>
        <end position="270"/>
    </location>
</feature>
<keyword evidence="3 8" id="KW-0812">Transmembrane</keyword>
<keyword evidence="11" id="KW-0675">Receptor</keyword>
<dbReference type="InterPro" id="IPR001611">
    <property type="entry name" value="Leu-rich_rpt"/>
</dbReference>
<evidence type="ECO:0000256" key="1">
    <source>
        <dbReference type="ARBA" id="ARBA00004370"/>
    </source>
</evidence>
<evidence type="ECO:0000256" key="9">
    <source>
        <dbReference type="SAM" id="SignalP"/>
    </source>
</evidence>
<proteinExistence type="predicted"/>
<dbReference type="Proteomes" id="UP001454036">
    <property type="component" value="Unassembled WGS sequence"/>
</dbReference>
<reference evidence="11 12" key="1">
    <citation type="submission" date="2024-01" db="EMBL/GenBank/DDBJ databases">
        <title>The complete chloroplast genome sequence of Lithospermum erythrorhizon: insights into the phylogenetic relationship among Boraginaceae species and the maternal lineages of purple gromwells.</title>
        <authorList>
            <person name="Okada T."/>
            <person name="Watanabe K."/>
        </authorList>
    </citation>
    <scope>NUCLEOTIDE SEQUENCE [LARGE SCALE GENOMIC DNA]</scope>
</reference>
<comment type="subcellular location">
    <subcellularLocation>
        <location evidence="1">Membrane</location>
    </subcellularLocation>
</comment>
<evidence type="ECO:0000259" key="10">
    <source>
        <dbReference type="PROSITE" id="PS50011"/>
    </source>
</evidence>
<dbReference type="AlphaFoldDB" id="A0AAV3RA71"/>
<evidence type="ECO:0000256" key="7">
    <source>
        <dbReference type="ARBA" id="ARBA00023136"/>
    </source>
</evidence>
<dbReference type="Gene3D" id="3.80.10.10">
    <property type="entry name" value="Ribonuclease Inhibitor"/>
    <property type="match status" value="2"/>
</dbReference>
<evidence type="ECO:0000256" key="4">
    <source>
        <dbReference type="ARBA" id="ARBA00022729"/>
    </source>
</evidence>
<comment type="caution">
    <text evidence="11">The sequence shown here is derived from an EMBL/GenBank/DDBJ whole genome shotgun (WGS) entry which is preliminary data.</text>
</comment>
<dbReference type="GO" id="GO:0004672">
    <property type="term" value="F:protein kinase activity"/>
    <property type="evidence" value="ECO:0007669"/>
    <property type="project" value="InterPro"/>
</dbReference>
<organism evidence="11 12">
    <name type="scientific">Lithospermum erythrorhizon</name>
    <name type="common">Purple gromwell</name>
    <name type="synonym">Lithospermum officinale var. erythrorhizon</name>
    <dbReference type="NCBI Taxonomy" id="34254"/>
    <lineage>
        <taxon>Eukaryota</taxon>
        <taxon>Viridiplantae</taxon>
        <taxon>Streptophyta</taxon>
        <taxon>Embryophyta</taxon>
        <taxon>Tracheophyta</taxon>
        <taxon>Spermatophyta</taxon>
        <taxon>Magnoliopsida</taxon>
        <taxon>eudicotyledons</taxon>
        <taxon>Gunneridae</taxon>
        <taxon>Pentapetalae</taxon>
        <taxon>asterids</taxon>
        <taxon>lamiids</taxon>
        <taxon>Boraginales</taxon>
        <taxon>Boraginaceae</taxon>
        <taxon>Boraginoideae</taxon>
        <taxon>Lithospermeae</taxon>
        <taxon>Lithospermum</taxon>
    </lineage>
</organism>
<feature type="chain" id="PRO_5043819837" evidence="9">
    <location>
        <begin position="22"/>
        <end position="433"/>
    </location>
</feature>
<dbReference type="GO" id="GO:0005524">
    <property type="term" value="F:ATP binding"/>
    <property type="evidence" value="ECO:0007669"/>
    <property type="project" value="InterPro"/>
</dbReference>
<gene>
    <name evidence="11" type="ORF">LIER_25996</name>
</gene>
<protein>
    <submittedName>
        <fullName evidence="11">Transmembrane signal receptor</fullName>
    </submittedName>
</protein>
<dbReference type="SUPFAM" id="SSF56112">
    <property type="entry name" value="Protein kinase-like (PK-like)"/>
    <property type="match status" value="1"/>
</dbReference>
<dbReference type="InterPro" id="IPR001245">
    <property type="entry name" value="Ser-Thr/Tyr_kinase_cat_dom"/>
</dbReference>
<dbReference type="PANTHER" id="PTHR48007">
    <property type="entry name" value="LEUCINE-RICH REPEAT RECEPTOR-LIKE PROTEIN KINASE PXC1"/>
    <property type="match status" value="1"/>
</dbReference>
<evidence type="ECO:0000313" key="11">
    <source>
        <dbReference type="EMBL" id="GAA0172101.1"/>
    </source>
</evidence>
<dbReference type="Pfam" id="PF07714">
    <property type="entry name" value="PK_Tyr_Ser-Thr"/>
    <property type="match status" value="1"/>
</dbReference>
<dbReference type="InterPro" id="IPR000719">
    <property type="entry name" value="Prot_kinase_dom"/>
</dbReference>
<dbReference type="GO" id="GO:0016020">
    <property type="term" value="C:membrane"/>
    <property type="evidence" value="ECO:0007669"/>
    <property type="project" value="UniProtKB-SubCell"/>
</dbReference>
<sequence length="433" mass="48466">MVIKTNFPIFIIVILSGVVLTFSNQASDIENLLKFKDSLQNVGNQMSNWSSSISPCKGNAIPQWQGVICEGENVWGLKLDHMGLKGTINLDALKELSNLRTLSLINNSFEGPLPEIKNLGYMKTIFLSDNDFQGDIPAKAFEDMQSLKKLHLDNNKLTGRIPNSLTTLGKLTELNLQNNQFSGQIPYFAKDRLIVLNVSNNKLQGPIPFNLSSMDASFFSGNTELCGAPLHHQCNSNSSMPKITTETKILLAIVLVASIAAIGSVIIILLRRKRTVDLEKRTSQNMKNVALPNNLKNHEHDSMTPDGLLDNGKNLSFLRDDRVKFDMNDLLKSSAEILDNGTFGLTYKAAIIGKTTVIVKRYKEMHNVNKEEFHQHMRRLGRLNHINLIPLVACYYKKEEKLLVSDHIDSVSLAIYLHGKSFFSLLSIINLME</sequence>
<keyword evidence="2" id="KW-0433">Leucine-rich repeat</keyword>
<dbReference type="InterPro" id="IPR013210">
    <property type="entry name" value="LRR_N_plant-typ"/>
</dbReference>
<evidence type="ECO:0000256" key="2">
    <source>
        <dbReference type="ARBA" id="ARBA00022614"/>
    </source>
</evidence>
<evidence type="ECO:0000256" key="6">
    <source>
        <dbReference type="ARBA" id="ARBA00022989"/>
    </source>
</evidence>
<evidence type="ECO:0000313" key="12">
    <source>
        <dbReference type="Proteomes" id="UP001454036"/>
    </source>
</evidence>
<feature type="signal peptide" evidence="9">
    <location>
        <begin position="1"/>
        <end position="21"/>
    </location>
</feature>
<dbReference type="EMBL" id="BAABME010007962">
    <property type="protein sequence ID" value="GAA0172101.1"/>
    <property type="molecule type" value="Genomic_DNA"/>
</dbReference>